<dbReference type="PIRSF" id="PIRSF001434">
    <property type="entry name" value="CGS"/>
    <property type="match status" value="1"/>
</dbReference>
<accession>A0ABR0A6Y5</accession>
<comment type="similarity">
    <text evidence="3 8">Belongs to the trans-sulfuration enzymes family.</text>
</comment>
<keyword evidence="5 8" id="KW-0663">Pyridoxal phosphate</keyword>
<comment type="cofactor">
    <cofactor evidence="1 8">
        <name>pyridoxal 5'-phosphate</name>
        <dbReference type="ChEBI" id="CHEBI:597326"/>
    </cofactor>
</comment>
<keyword evidence="10" id="KW-1185">Reference proteome</keyword>
<reference evidence="9 10" key="1">
    <citation type="journal article" date="2023" name="Nucleic Acids Res.">
        <title>The hologenome of Daphnia magna reveals possible DNA methylation and microbiome-mediated evolution of the host genome.</title>
        <authorList>
            <person name="Chaturvedi A."/>
            <person name="Li X."/>
            <person name="Dhandapani V."/>
            <person name="Marshall H."/>
            <person name="Kissane S."/>
            <person name="Cuenca-Cambronero M."/>
            <person name="Asole G."/>
            <person name="Calvet F."/>
            <person name="Ruiz-Romero M."/>
            <person name="Marangio P."/>
            <person name="Guigo R."/>
            <person name="Rago D."/>
            <person name="Mirbahai L."/>
            <person name="Eastwood N."/>
            <person name="Colbourne J.K."/>
            <person name="Zhou J."/>
            <person name="Mallon E."/>
            <person name="Orsini L."/>
        </authorList>
    </citation>
    <scope>NUCLEOTIDE SEQUENCE [LARGE SCALE GENOMIC DNA]</scope>
    <source>
        <strain evidence="9">LRV0_1</strain>
    </source>
</reference>
<keyword evidence="6" id="KW-0198">Cysteine biosynthesis</keyword>
<evidence type="ECO:0000256" key="7">
    <source>
        <dbReference type="ARBA" id="ARBA00029853"/>
    </source>
</evidence>
<dbReference type="InterPro" id="IPR015424">
    <property type="entry name" value="PyrdxlP-dep_Trfase"/>
</dbReference>
<dbReference type="PANTHER" id="PTHR11808:SF15">
    <property type="entry name" value="CYSTATHIONINE GAMMA-LYASE"/>
    <property type="match status" value="1"/>
</dbReference>
<dbReference type="SUPFAM" id="SSF53383">
    <property type="entry name" value="PLP-dependent transferases"/>
    <property type="match status" value="1"/>
</dbReference>
<comment type="pathway">
    <text evidence="2">Amino-acid biosynthesis; L-cysteine biosynthesis; L-cysteine from L-homocysteine and L-serine: step 2/2.</text>
</comment>
<evidence type="ECO:0000256" key="6">
    <source>
        <dbReference type="ARBA" id="ARBA00023192"/>
    </source>
</evidence>
<dbReference type="Proteomes" id="UP001234178">
    <property type="component" value="Unassembled WGS sequence"/>
</dbReference>
<dbReference type="InterPro" id="IPR015421">
    <property type="entry name" value="PyrdxlP-dep_Trfase_major"/>
</dbReference>
<comment type="caution">
    <text evidence="9">The sequence shown here is derived from an EMBL/GenBank/DDBJ whole genome shotgun (WGS) entry which is preliminary data.</text>
</comment>
<evidence type="ECO:0000256" key="2">
    <source>
        <dbReference type="ARBA" id="ARBA00005038"/>
    </source>
</evidence>
<protein>
    <recommendedName>
        <fullName evidence="4">cystathionine gamma-lyase</fullName>
        <ecNumber evidence="4">4.4.1.1</ecNumber>
    </recommendedName>
    <alternativeName>
        <fullName evidence="7">Gamma-cystathionase</fullName>
    </alternativeName>
</protein>
<dbReference type="PANTHER" id="PTHR11808">
    <property type="entry name" value="TRANS-SULFURATION ENZYME FAMILY MEMBER"/>
    <property type="match status" value="1"/>
</dbReference>
<dbReference type="CDD" id="cd00614">
    <property type="entry name" value="CGS_like"/>
    <property type="match status" value="1"/>
</dbReference>
<evidence type="ECO:0000256" key="5">
    <source>
        <dbReference type="ARBA" id="ARBA00022898"/>
    </source>
</evidence>
<dbReference type="InterPro" id="IPR015422">
    <property type="entry name" value="PyrdxlP-dep_Trfase_small"/>
</dbReference>
<dbReference type="PROSITE" id="PS00868">
    <property type="entry name" value="CYS_MET_METAB_PP"/>
    <property type="match status" value="1"/>
</dbReference>
<evidence type="ECO:0000256" key="3">
    <source>
        <dbReference type="ARBA" id="ARBA00009077"/>
    </source>
</evidence>
<evidence type="ECO:0000256" key="1">
    <source>
        <dbReference type="ARBA" id="ARBA00001933"/>
    </source>
</evidence>
<organism evidence="9 10">
    <name type="scientific">Daphnia magna</name>
    <dbReference type="NCBI Taxonomy" id="35525"/>
    <lineage>
        <taxon>Eukaryota</taxon>
        <taxon>Metazoa</taxon>
        <taxon>Ecdysozoa</taxon>
        <taxon>Arthropoda</taxon>
        <taxon>Crustacea</taxon>
        <taxon>Branchiopoda</taxon>
        <taxon>Diplostraca</taxon>
        <taxon>Cladocera</taxon>
        <taxon>Anomopoda</taxon>
        <taxon>Daphniidae</taxon>
        <taxon>Daphnia</taxon>
    </lineage>
</organism>
<evidence type="ECO:0000313" key="9">
    <source>
        <dbReference type="EMBL" id="KAK4020881.1"/>
    </source>
</evidence>
<dbReference type="Gene3D" id="3.90.1150.10">
    <property type="entry name" value="Aspartate Aminotransferase, domain 1"/>
    <property type="match status" value="1"/>
</dbReference>
<dbReference type="EMBL" id="JAOYFB010000036">
    <property type="protein sequence ID" value="KAK4020881.1"/>
    <property type="molecule type" value="Genomic_DNA"/>
</dbReference>
<dbReference type="Gene3D" id="3.40.640.10">
    <property type="entry name" value="Type I PLP-dependent aspartate aminotransferase-like (Major domain)"/>
    <property type="match status" value="1"/>
</dbReference>
<evidence type="ECO:0000313" key="10">
    <source>
        <dbReference type="Proteomes" id="UP001234178"/>
    </source>
</evidence>
<keyword evidence="6" id="KW-0028">Amino-acid biosynthesis</keyword>
<proteinExistence type="inferred from homology"/>
<name>A0ABR0A6Y5_9CRUS</name>
<dbReference type="InterPro" id="IPR000277">
    <property type="entry name" value="Cys/Met-Metab_PyrdxlP-dep_enz"/>
</dbReference>
<dbReference type="Pfam" id="PF01053">
    <property type="entry name" value="Cys_Met_Meta_PP"/>
    <property type="match status" value="1"/>
</dbReference>
<dbReference type="EC" id="4.4.1.1" evidence="4"/>
<evidence type="ECO:0000256" key="4">
    <source>
        <dbReference type="ARBA" id="ARBA00012085"/>
    </source>
</evidence>
<sequence>MDLARQTWRMLKIGKKFANFSKCRLITTTSTYGFREQDPSFATKIIHVAQEPEQWSDGNPIVMPISLSTTFKQEAPGKFVSCEYSRLDNPTRNTVERIVASLEGAKYGLAYSSGMAAITTVFNLLSPGDHIVSSTDLYGGTSIYLKQVADRLNIKTTFVDVTDPANIEKAINENTKLVWMETPSNPGLNLVDIEKVAAIVRSKNNVLLAIDNTFLSPYFQRPFEFGVDIVVHSATKYLNGHSDVLMGILLTNDDQLHDRLRFLQRTIGAVPSPFECYLLNRGMKTLPVRMRQHMENGLAVARFLENHPSIERVLHPGLSSHPQHELAKRQSYGHSGMITFFLKGGKPECRAFVKRLKVIILGESLGGYESLVKIPALMPESYQLGVPVNLIRLSVGLEYVGDLIADLDQALKAAVRCNVD</sequence>
<dbReference type="InterPro" id="IPR054542">
    <property type="entry name" value="Cys_met_metab_PP"/>
</dbReference>
<evidence type="ECO:0000256" key="8">
    <source>
        <dbReference type="RuleBase" id="RU362118"/>
    </source>
</evidence>
<gene>
    <name evidence="9" type="ORF">OUZ56_002823</name>
</gene>